<organism evidence="2 3">
    <name type="scientific">Romanomermis culicivorax</name>
    <name type="common">Nematode worm</name>
    <dbReference type="NCBI Taxonomy" id="13658"/>
    <lineage>
        <taxon>Eukaryota</taxon>
        <taxon>Metazoa</taxon>
        <taxon>Ecdysozoa</taxon>
        <taxon>Nematoda</taxon>
        <taxon>Enoplea</taxon>
        <taxon>Dorylaimia</taxon>
        <taxon>Mermithida</taxon>
        <taxon>Mermithoidea</taxon>
        <taxon>Mermithidae</taxon>
        <taxon>Romanomermis</taxon>
    </lineage>
</organism>
<evidence type="ECO:0000313" key="2">
    <source>
        <dbReference type="Proteomes" id="UP000887565"/>
    </source>
</evidence>
<feature type="domain" description="Integrase zinc-binding" evidence="1">
    <location>
        <begin position="1"/>
        <end position="33"/>
    </location>
</feature>
<dbReference type="WBParaSite" id="nRc.2.0.1.t37679-RA">
    <property type="protein sequence ID" value="nRc.2.0.1.t37679-RA"/>
    <property type="gene ID" value="nRc.2.0.1.g37679"/>
</dbReference>
<keyword evidence="2" id="KW-1185">Reference proteome</keyword>
<accession>A0A915KIF4</accession>
<reference evidence="3" key="1">
    <citation type="submission" date="2022-11" db="UniProtKB">
        <authorList>
            <consortium name="WormBaseParasite"/>
        </authorList>
    </citation>
    <scope>IDENTIFICATION</scope>
</reference>
<dbReference type="AlphaFoldDB" id="A0A915KIF4"/>
<dbReference type="Proteomes" id="UP000887565">
    <property type="component" value="Unplaced"/>
</dbReference>
<proteinExistence type="predicted"/>
<name>A0A915KIF4_ROMCU</name>
<protein>
    <submittedName>
        <fullName evidence="3">Integrase zinc-binding domain-containing protein</fullName>
    </submittedName>
</protein>
<sequence>MLAAIKNHFWWPHMEEVICDWIKSCEICQITSPHALPPPSLLLIQPTHPFEIVAMDIVNISLVELSDEKTDPLMHTLGGFIPDIYNAPSLYLHDSLEAAEINPLAETIIALYHNVPLTRDVPVDSNATAPIYAYPLWTTASAHALTADELLDQLMWTAAPESSDDELLQTPIFELNIAKLPAMTKFHPWHGFLRKWPHPHTKPKWTPNLRQLLLLIKL</sequence>
<dbReference type="InterPro" id="IPR041588">
    <property type="entry name" value="Integrase_H2C2"/>
</dbReference>
<evidence type="ECO:0000259" key="1">
    <source>
        <dbReference type="Pfam" id="PF17921"/>
    </source>
</evidence>
<dbReference type="Pfam" id="PF17921">
    <property type="entry name" value="Integrase_H2C2"/>
    <property type="match status" value="1"/>
</dbReference>
<dbReference type="Gene3D" id="1.10.340.70">
    <property type="match status" value="1"/>
</dbReference>
<evidence type="ECO:0000313" key="3">
    <source>
        <dbReference type="WBParaSite" id="nRc.2.0.1.t37679-RA"/>
    </source>
</evidence>